<dbReference type="EMBL" id="JAUSVS010000001">
    <property type="protein sequence ID" value="MDQ0462615.1"/>
    <property type="molecule type" value="Genomic_DNA"/>
</dbReference>
<protein>
    <submittedName>
        <fullName evidence="5">DNA-binding winged helix-turn-helix (WHTH) protein</fullName>
    </submittedName>
</protein>
<dbReference type="InterPro" id="IPR016032">
    <property type="entry name" value="Sig_transdc_resp-reg_C-effctor"/>
</dbReference>
<gene>
    <name evidence="5" type="ORF">QO010_000363</name>
</gene>
<keyword evidence="1 2" id="KW-0238">DNA-binding</keyword>
<feature type="transmembrane region" description="Helical" evidence="3">
    <location>
        <begin position="131"/>
        <end position="152"/>
    </location>
</feature>
<feature type="transmembrane region" description="Helical" evidence="3">
    <location>
        <begin position="158"/>
        <end position="188"/>
    </location>
</feature>
<reference evidence="5 6" key="1">
    <citation type="submission" date="2023-07" db="EMBL/GenBank/DDBJ databases">
        <title>Genomic Encyclopedia of Type Strains, Phase IV (KMG-IV): sequencing the most valuable type-strain genomes for metagenomic binning, comparative biology and taxonomic classification.</title>
        <authorList>
            <person name="Goeker M."/>
        </authorList>
    </citation>
    <scope>NUCLEOTIDE SEQUENCE [LARGE SCALE GENOMIC DNA]</scope>
    <source>
        <strain evidence="5 6">DSM 18695</strain>
    </source>
</reference>
<dbReference type="RefSeq" id="WP_307345172.1">
    <property type="nucleotide sequence ID" value="NZ_JAUSVS010000001.1"/>
</dbReference>
<dbReference type="SUPFAM" id="SSF46894">
    <property type="entry name" value="C-terminal effector domain of the bipartite response regulators"/>
    <property type="match status" value="1"/>
</dbReference>
<feature type="transmembrane region" description="Helical" evidence="3">
    <location>
        <begin position="200"/>
        <end position="218"/>
    </location>
</feature>
<dbReference type="GO" id="GO:0003677">
    <property type="term" value="F:DNA binding"/>
    <property type="evidence" value="ECO:0007669"/>
    <property type="project" value="UniProtKB-KW"/>
</dbReference>
<feature type="transmembrane region" description="Helical" evidence="3">
    <location>
        <begin position="260"/>
        <end position="278"/>
    </location>
</feature>
<comment type="caution">
    <text evidence="5">The sequence shown here is derived from an EMBL/GenBank/DDBJ whole genome shotgun (WGS) entry which is preliminary data.</text>
</comment>
<proteinExistence type="predicted"/>
<keyword evidence="6" id="KW-1185">Reference proteome</keyword>
<name>A0ABU0IMI3_9CAUL</name>
<evidence type="ECO:0000256" key="3">
    <source>
        <dbReference type="SAM" id="Phobius"/>
    </source>
</evidence>
<dbReference type="CDD" id="cd00383">
    <property type="entry name" value="trans_reg_C"/>
    <property type="match status" value="1"/>
</dbReference>
<feature type="DNA-binding region" description="OmpR/PhoB-type" evidence="2">
    <location>
        <begin position="3"/>
        <end position="101"/>
    </location>
</feature>
<organism evidence="5 6">
    <name type="scientific">Caulobacter ginsengisoli</name>
    <dbReference type="NCBI Taxonomy" id="400775"/>
    <lineage>
        <taxon>Bacteria</taxon>
        <taxon>Pseudomonadati</taxon>
        <taxon>Pseudomonadota</taxon>
        <taxon>Alphaproteobacteria</taxon>
        <taxon>Caulobacterales</taxon>
        <taxon>Caulobacteraceae</taxon>
        <taxon>Caulobacter</taxon>
    </lineage>
</organism>
<dbReference type="Pfam" id="PF00486">
    <property type="entry name" value="Trans_reg_C"/>
    <property type="match status" value="1"/>
</dbReference>
<accession>A0ABU0IMI3</accession>
<keyword evidence="3" id="KW-0812">Transmembrane</keyword>
<feature type="domain" description="OmpR/PhoB-type" evidence="4">
    <location>
        <begin position="3"/>
        <end position="101"/>
    </location>
</feature>
<evidence type="ECO:0000313" key="6">
    <source>
        <dbReference type="Proteomes" id="UP001228905"/>
    </source>
</evidence>
<sequence>MTPGRFHFDRFVLDPADRRLTRDGAPVELNARYLDALALLVGEHGRLVTKEHFLEAVWRGVPVTDEALTQCIRTIRRQLGDDAARPRFIETVPKHGYRFIAAVQEIGEVGEAEGETSTPARRSRREAVRTGVAGALGGAVAGVFGGLFYGLAGAQAGMGAISVLLVLIAITALLGAVGGAAVGLGIGAADQLGPPGWRRIVGGALGGFMIGAVVKLLGLDAFELLFGVSPGDITGATEGLILGGGVGLAVWLAGRLGLRLAVTVAALIGLAAGAALALTGGRLMGGSLALLAQQFPASHLDLARLGALIGEPSFGPVVQDLTASLEGGLFTVCVVGAMRLVRSRSGAWRKIVFADAAWEEHLP</sequence>
<evidence type="ECO:0000259" key="4">
    <source>
        <dbReference type="PROSITE" id="PS51755"/>
    </source>
</evidence>
<feature type="transmembrane region" description="Helical" evidence="3">
    <location>
        <begin position="233"/>
        <end position="253"/>
    </location>
</feature>
<dbReference type="PROSITE" id="PS51755">
    <property type="entry name" value="OMPR_PHOB"/>
    <property type="match status" value="1"/>
</dbReference>
<evidence type="ECO:0000256" key="1">
    <source>
        <dbReference type="ARBA" id="ARBA00023125"/>
    </source>
</evidence>
<keyword evidence="3" id="KW-0472">Membrane</keyword>
<dbReference type="Gene3D" id="1.10.10.10">
    <property type="entry name" value="Winged helix-like DNA-binding domain superfamily/Winged helix DNA-binding domain"/>
    <property type="match status" value="1"/>
</dbReference>
<dbReference type="InterPro" id="IPR001867">
    <property type="entry name" value="OmpR/PhoB-type_DNA-bd"/>
</dbReference>
<dbReference type="InterPro" id="IPR036388">
    <property type="entry name" value="WH-like_DNA-bd_sf"/>
</dbReference>
<evidence type="ECO:0000313" key="5">
    <source>
        <dbReference type="EMBL" id="MDQ0462615.1"/>
    </source>
</evidence>
<dbReference type="SMART" id="SM00862">
    <property type="entry name" value="Trans_reg_C"/>
    <property type="match status" value="1"/>
</dbReference>
<dbReference type="Proteomes" id="UP001228905">
    <property type="component" value="Unassembled WGS sequence"/>
</dbReference>
<keyword evidence="3" id="KW-1133">Transmembrane helix</keyword>
<evidence type="ECO:0000256" key="2">
    <source>
        <dbReference type="PROSITE-ProRule" id="PRU01091"/>
    </source>
</evidence>